<dbReference type="InterPro" id="IPR000519">
    <property type="entry name" value="P_trefoil_dom"/>
</dbReference>
<dbReference type="Pfam" id="PF00088">
    <property type="entry name" value="Trefoil"/>
    <property type="match status" value="2"/>
</dbReference>
<protein>
    <submittedName>
        <fullName evidence="4">Trefoil factor 2</fullName>
    </submittedName>
</protein>
<dbReference type="PROSITE" id="PS51448">
    <property type="entry name" value="P_TREFOIL_2"/>
    <property type="match status" value="2"/>
</dbReference>
<feature type="disulfide bond" evidence="2">
    <location>
        <begin position="20"/>
        <end position="37"/>
    </location>
</feature>
<dbReference type="Proteomes" id="UP000011080">
    <property type="component" value="Unassembled WGS sequence"/>
</dbReference>
<name>L8HTV4_9CETA</name>
<reference evidence="4 5" key="1">
    <citation type="journal article" date="2012" name="Nat. Genet.">
        <title>The yak genome and adaptation to life at high altitude.</title>
        <authorList>
            <person name="Qiu Q."/>
            <person name="Zhang G."/>
            <person name="Ma T."/>
            <person name="Qian W."/>
            <person name="Wang J."/>
            <person name="Ye Z."/>
            <person name="Cao C."/>
            <person name="Hu Q."/>
            <person name="Kim J."/>
            <person name="Larkin D.M."/>
            <person name="Auvil L."/>
            <person name="Capitanu B."/>
            <person name="Ma J."/>
            <person name="Lewin H.A."/>
            <person name="Qian X."/>
            <person name="Lang Y."/>
            <person name="Zhou R."/>
            <person name="Wang L."/>
            <person name="Wang K."/>
            <person name="Xia J."/>
            <person name="Liao S."/>
            <person name="Pan S."/>
            <person name="Lu X."/>
            <person name="Hou H."/>
            <person name="Wang Y."/>
            <person name="Zang X."/>
            <person name="Yin Y."/>
            <person name="Ma H."/>
            <person name="Zhang J."/>
            <person name="Wang Z."/>
            <person name="Zhang Y."/>
            <person name="Zhang D."/>
            <person name="Yonezawa T."/>
            <person name="Hasegawa M."/>
            <person name="Zhong Y."/>
            <person name="Liu W."/>
            <person name="Zhang Y."/>
            <person name="Huang Z."/>
            <person name="Zhang S."/>
            <person name="Long R."/>
            <person name="Yang H."/>
            <person name="Wang J."/>
            <person name="Lenstra J.A."/>
            <person name="Cooper D.N."/>
            <person name="Wu Y."/>
            <person name="Wang J."/>
            <person name="Shi P."/>
            <person name="Wang J."/>
            <person name="Liu J."/>
        </authorList>
    </citation>
    <scope>NUCLEOTIDE SEQUENCE [LARGE SCALE GENOMIC DNA]</scope>
    <source>
        <strain evidence="5">yakQH1</strain>
    </source>
</reference>
<feature type="disulfide bond" evidence="2">
    <location>
        <begin position="59"/>
        <end position="74"/>
    </location>
</feature>
<dbReference type="FunFam" id="4.10.110.10:FF:000006">
    <property type="entry name" value="Trefoil factor 1"/>
    <property type="match status" value="2"/>
</dbReference>
<dbReference type="InterPro" id="IPR017994">
    <property type="entry name" value="P_trefoil_chordata"/>
</dbReference>
<dbReference type="AlphaFoldDB" id="L8HTV4"/>
<dbReference type="GO" id="GO:0030277">
    <property type="term" value="P:maintenance of gastrointestinal epithelium"/>
    <property type="evidence" value="ECO:0007669"/>
    <property type="project" value="TreeGrafter"/>
</dbReference>
<gene>
    <name evidence="4" type="ORF">M91_12126</name>
</gene>
<dbReference type="STRING" id="72004.ENSBMUP00000016083"/>
<evidence type="ECO:0000256" key="1">
    <source>
        <dbReference type="ARBA" id="ARBA00023157"/>
    </source>
</evidence>
<feature type="disulfide bond" evidence="2">
    <location>
        <begin position="49"/>
        <end position="75"/>
    </location>
</feature>
<evidence type="ECO:0000256" key="2">
    <source>
        <dbReference type="PROSITE-ProRule" id="PRU00779"/>
    </source>
</evidence>
<organism evidence="4 5">
    <name type="scientific">Bos mutus</name>
    <name type="common">wild yak</name>
    <dbReference type="NCBI Taxonomy" id="72004"/>
    <lineage>
        <taxon>Eukaryota</taxon>
        <taxon>Metazoa</taxon>
        <taxon>Chordata</taxon>
        <taxon>Craniata</taxon>
        <taxon>Vertebrata</taxon>
        <taxon>Euteleostomi</taxon>
        <taxon>Mammalia</taxon>
        <taxon>Eutheria</taxon>
        <taxon>Laurasiatheria</taxon>
        <taxon>Artiodactyla</taxon>
        <taxon>Ruminantia</taxon>
        <taxon>Pecora</taxon>
        <taxon>Bovidae</taxon>
        <taxon>Bovinae</taxon>
        <taxon>Bos</taxon>
    </lineage>
</organism>
<dbReference type="InterPro" id="IPR044913">
    <property type="entry name" value="P_trefoil_dom_sf"/>
</dbReference>
<feature type="non-terminal residue" evidence="4">
    <location>
        <position position="1"/>
    </location>
</feature>
<feature type="domain" description="P-type" evidence="3">
    <location>
        <begin position="1"/>
        <end position="41"/>
    </location>
</feature>
<dbReference type="GO" id="GO:0005615">
    <property type="term" value="C:extracellular space"/>
    <property type="evidence" value="ECO:0007669"/>
    <property type="project" value="TreeGrafter"/>
</dbReference>
<dbReference type="CDD" id="cd00111">
    <property type="entry name" value="Trefoil"/>
    <property type="match status" value="2"/>
</dbReference>
<dbReference type="SUPFAM" id="SSF57492">
    <property type="entry name" value="Trefoil"/>
    <property type="match status" value="2"/>
</dbReference>
<feature type="domain" description="P-type" evidence="3">
    <location>
        <begin position="47"/>
        <end position="87"/>
    </location>
</feature>
<dbReference type="PANTHER" id="PTHR13826">
    <property type="entry name" value="INTESTINAL TREFOIL FACTOR-RELATED"/>
    <property type="match status" value="1"/>
</dbReference>
<proteinExistence type="predicted"/>
<dbReference type="Gene3D" id="4.10.110.10">
    <property type="entry name" value="Spasmolytic Protein, domain 1"/>
    <property type="match status" value="2"/>
</dbReference>
<dbReference type="PRINTS" id="PR00680">
    <property type="entry name" value="PTREFOIL"/>
</dbReference>
<comment type="caution">
    <text evidence="2">Lacks conserved residue(s) required for the propagation of feature annotation.</text>
</comment>
<feature type="disulfide bond" evidence="2">
    <location>
        <begin position="69"/>
        <end position="86"/>
    </location>
</feature>
<feature type="disulfide bond" evidence="2">
    <location>
        <begin position="10"/>
        <end position="25"/>
    </location>
</feature>
<feature type="non-terminal residue" evidence="4">
    <location>
        <position position="87"/>
    </location>
</feature>
<keyword evidence="1 2" id="KW-1015">Disulfide bond</keyword>
<evidence type="ECO:0000313" key="4">
    <source>
        <dbReference type="EMBL" id="ELR47710.1"/>
    </source>
</evidence>
<accession>L8HTV4</accession>
<dbReference type="EMBL" id="JH882971">
    <property type="protein sequence ID" value="ELR47710.1"/>
    <property type="molecule type" value="Genomic_DNA"/>
</dbReference>
<dbReference type="SMART" id="SM00018">
    <property type="entry name" value="PD"/>
    <property type="match status" value="2"/>
</dbReference>
<evidence type="ECO:0000259" key="3">
    <source>
        <dbReference type="PROSITE" id="PS51448"/>
    </source>
</evidence>
<sequence>QVEPHRRQNCGHPGITAKECKDKHCCFDNTVRGVPWCFHAEPVILSETCQVEPHQRRNCGHPSITAKECKEKGCCFDNTVRGVPWCF</sequence>
<dbReference type="PANTHER" id="PTHR13826:SF18">
    <property type="entry name" value="TREFOIL FACTOR 1"/>
    <property type="match status" value="1"/>
</dbReference>
<evidence type="ECO:0000313" key="5">
    <source>
        <dbReference type="Proteomes" id="UP000011080"/>
    </source>
</evidence>